<evidence type="ECO:0000313" key="1">
    <source>
        <dbReference type="EMBL" id="OAD80569.1"/>
    </source>
</evidence>
<sequence>MNQPLSKDLIKASEQAVVGSTNNTNNNSCLFEAFRQLQFTHAFYAPKHMRYRNYSIIPKKKTWKKFFRSICWHQTPQKPDYLFVKADCKHPDIKKKHFGCPSCPAHLNLLNALKDHFINDYPGSMLHAFQQESNVIPPRSSNKRSAEDTVDIEEADFKLMNPSGLSTVPPCYDDRLIIDGFDVMD</sequence>
<dbReference type="GeneID" id="28995266"/>
<evidence type="ECO:0008006" key="3">
    <source>
        <dbReference type="Google" id="ProtNLM"/>
    </source>
</evidence>
<keyword evidence="2" id="KW-1185">Reference proteome</keyword>
<dbReference type="VEuPathDB" id="FungiDB:PHYBLDRAFT_161210"/>
<protein>
    <recommendedName>
        <fullName evidence="3">C2H2-type zinc finger transcription factor</fullName>
    </recommendedName>
</protein>
<organism evidence="1 2">
    <name type="scientific">Phycomyces blakesleeanus (strain ATCC 8743b / DSM 1359 / FGSC 10004 / NBRC 33097 / NRRL 1555)</name>
    <dbReference type="NCBI Taxonomy" id="763407"/>
    <lineage>
        <taxon>Eukaryota</taxon>
        <taxon>Fungi</taxon>
        <taxon>Fungi incertae sedis</taxon>
        <taxon>Mucoromycota</taxon>
        <taxon>Mucoromycotina</taxon>
        <taxon>Mucoromycetes</taxon>
        <taxon>Mucorales</taxon>
        <taxon>Phycomycetaceae</taxon>
        <taxon>Phycomyces</taxon>
    </lineage>
</organism>
<dbReference type="OrthoDB" id="2268392at2759"/>
<evidence type="ECO:0000313" key="2">
    <source>
        <dbReference type="Proteomes" id="UP000077315"/>
    </source>
</evidence>
<proteinExistence type="predicted"/>
<dbReference type="RefSeq" id="XP_018298609.1">
    <property type="nucleotide sequence ID" value="XM_018434360.1"/>
</dbReference>
<name>A0A167R0P0_PHYB8</name>
<dbReference type="EMBL" id="KV440971">
    <property type="protein sequence ID" value="OAD80569.1"/>
    <property type="molecule type" value="Genomic_DNA"/>
</dbReference>
<gene>
    <name evidence="1" type="ORF">PHYBLDRAFT_161210</name>
</gene>
<dbReference type="Proteomes" id="UP000077315">
    <property type="component" value="Unassembled WGS sequence"/>
</dbReference>
<reference evidence="2" key="1">
    <citation type="submission" date="2015-06" db="EMBL/GenBank/DDBJ databases">
        <title>Expansion of signal transduction pathways in fungi by whole-genome duplication.</title>
        <authorList>
            <consortium name="DOE Joint Genome Institute"/>
            <person name="Corrochano L.M."/>
            <person name="Kuo A."/>
            <person name="Marcet-Houben M."/>
            <person name="Polaino S."/>
            <person name="Salamov A."/>
            <person name="Villalobos J.M."/>
            <person name="Alvarez M.I."/>
            <person name="Avalos J."/>
            <person name="Benito E.P."/>
            <person name="Benoit I."/>
            <person name="Burger G."/>
            <person name="Camino L.P."/>
            <person name="Canovas D."/>
            <person name="Cerda-Olmedo E."/>
            <person name="Cheng J.-F."/>
            <person name="Dominguez A."/>
            <person name="Elias M."/>
            <person name="Eslava A.P."/>
            <person name="Glaser F."/>
            <person name="Grimwood J."/>
            <person name="Gutierrez G."/>
            <person name="Heitman J."/>
            <person name="Henrissat B."/>
            <person name="Iturriaga E.A."/>
            <person name="Lang B.F."/>
            <person name="Lavin J.L."/>
            <person name="Lee S."/>
            <person name="Li W."/>
            <person name="Lindquist E."/>
            <person name="Lopez-Garcia S."/>
            <person name="Luque E.M."/>
            <person name="Marcos A.T."/>
            <person name="Martin J."/>
            <person name="McCluskey K."/>
            <person name="Medina H.R."/>
            <person name="Miralles-Duran A."/>
            <person name="Miyazaki A."/>
            <person name="Munoz-Torres E."/>
            <person name="Oguiza J.A."/>
            <person name="Ohm R."/>
            <person name="Olmedo M."/>
            <person name="Orejas M."/>
            <person name="Ortiz-Castellanos L."/>
            <person name="Pisabarro A.G."/>
            <person name="Rodriguez-Romero J."/>
            <person name="Ruiz-Herrera J."/>
            <person name="Ruiz-Vazquez R."/>
            <person name="Sanz C."/>
            <person name="Schackwitz W."/>
            <person name="Schmutz J."/>
            <person name="Shahriari M."/>
            <person name="Shelest E."/>
            <person name="Silva-Franco F."/>
            <person name="Soanes D."/>
            <person name="Syed K."/>
            <person name="Tagua V.G."/>
            <person name="Talbot N.J."/>
            <person name="Thon M."/>
            <person name="De vries R.P."/>
            <person name="Wiebenga A."/>
            <person name="Yadav J.S."/>
            <person name="Braun E.L."/>
            <person name="Baker S."/>
            <person name="Garre V."/>
            <person name="Horwitz B."/>
            <person name="Torres-Martinez S."/>
            <person name="Idnurm A."/>
            <person name="Herrera-Estrella A."/>
            <person name="Gabaldon T."/>
            <person name="Grigoriev I.V."/>
        </authorList>
    </citation>
    <scope>NUCLEOTIDE SEQUENCE [LARGE SCALE GENOMIC DNA]</scope>
    <source>
        <strain evidence="2">NRRL 1555(-)</strain>
    </source>
</reference>
<dbReference type="InParanoid" id="A0A167R0P0"/>
<accession>A0A167R0P0</accession>
<dbReference type="AlphaFoldDB" id="A0A167R0P0"/>